<feature type="region of interest" description="Disordered" evidence="1">
    <location>
        <begin position="1"/>
        <end position="34"/>
    </location>
</feature>
<dbReference type="AlphaFoldDB" id="A0A067TBC9"/>
<proteinExistence type="predicted"/>
<dbReference type="Proteomes" id="UP000027222">
    <property type="component" value="Unassembled WGS sequence"/>
</dbReference>
<feature type="compositionally biased region" description="Polar residues" evidence="1">
    <location>
        <begin position="1"/>
        <end position="22"/>
    </location>
</feature>
<evidence type="ECO:0000256" key="1">
    <source>
        <dbReference type="SAM" id="MobiDB-lite"/>
    </source>
</evidence>
<dbReference type="STRING" id="685588.A0A067TBC9"/>
<keyword evidence="3" id="KW-1185">Reference proteome</keyword>
<dbReference type="HOGENOM" id="CLU_655598_0_0_1"/>
<protein>
    <submittedName>
        <fullName evidence="2">Uncharacterized protein</fullName>
    </submittedName>
</protein>
<name>A0A067TBC9_GALM3</name>
<evidence type="ECO:0000313" key="3">
    <source>
        <dbReference type="Proteomes" id="UP000027222"/>
    </source>
</evidence>
<feature type="compositionally biased region" description="Pro residues" evidence="1">
    <location>
        <begin position="23"/>
        <end position="34"/>
    </location>
</feature>
<dbReference type="OrthoDB" id="3269273at2759"/>
<feature type="region of interest" description="Disordered" evidence="1">
    <location>
        <begin position="271"/>
        <end position="301"/>
    </location>
</feature>
<dbReference type="EMBL" id="KL142372">
    <property type="protein sequence ID" value="KDR80490.1"/>
    <property type="molecule type" value="Genomic_DNA"/>
</dbReference>
<gene>
    <name evidence="2" type="ORF">GALMADRAFT_136965</name>
</gene>
<reference evidence="3" key="1">
    <citation type="journal article" date="2014" name="Proc. Natl. Acad. Sci. U.S.A.">
        <title>Extensive sampling of basidiomycete genomes demonstrates inadequacy of the white-rot/brown-rot paradigm for wood decay fungi.</title>
        <authorList>
            <person name="Riley R."/>
            <person name="Salamov A.A."/>
            <person name="Brown D.W."/>
            <person name="Nagy L.G."/>
            <person name="Floudas D."/>
            <person name="Held B.W."/>
            <person name="Levasseur A."/>
            <person name="Lombard V."/>
            <person name="Morin E."/>
            <person name="Otillar R."/>
            <person name="Lindquist E.A."/>
            <person name="Sun H."/>
            <person name="LaButti K.M."/>
            <person name="Schmutz J."/>
            <person name="Jabbour D."/>
            <person name="Luo H."/>
            <person name="Baker S.E."/>
            <person name="Pisabarro A.G."/>
            <person name="Walton J.D."/>
            <person name="Blanchette R.A."/>
            <person name="Henrissat B."/>
            <person name="Martin F."/>
            <person name="Cullen D."/>
            <person name="Hibbett D.S."/>
            <person name="Grigoriev I.V."/>
        </authorList>
    </citation>
    <scope>NUCLEOTIDE SEQUENCE [LARGE SCALE GENOMIC DNA]</scope>
    <source>
        <strain evidence="3">CBS 339.88</strain>
    </source>
</reference>
<accession>A0A067TBC9</accession>
<evidence type="ECO:0000313" key="2">
    <source>
        <dbReference type="EMBL" id="KDR80490.1"/>
    </source>
</evidence>
<feature type="region of interest" description="Disordered" evidence="1">
    <location>
        <begin position="364"/>
        <end position="388"/>
    </location>
</feature>
<organism evidence="2 3">
    <name type="scientific">Galerina marginata (strain CBS 339.88)</name>
    <dbReference type="NCBI Taxonomy" id="685588"/>
    <lineage>
        <taxon>Eukaryota</taxon>
        <taxon>Fungi</taxon>
        <taxon>Dikarya</taxon>
        <taxon>Basidiomycota</taxon>
        <taxon>Agaricomycotina</taxon>
        <taxon>Agaricomycetes</taxon>
        <taxon>Agaricomycetidae</taxon>
        <taxon>Agaricales</taxon>
        <taxon>Agaricineae</taxon>
        <taxon>Strophariaceae</taxon>
        <taxon>Galerina</taxon>
    </lineage>
</organism>
<sequence>MSSPEPFSGNLTPHTSSDTGPGSPNPLPAVSPTPQPVDPAILFIDRLALQAGLNQEEVLKLRSLYQLGVSLPGSMTQADIMTRVFALACQFSMEHRTLAAFQATGGSTPGGGPTGGLYRELTIRLEGSFQLTKEQKLTTRRITQDQIYKHSRTAFKALHHDVDKYVRSKAVQLSMDNVFGQPAREAKWTSEIKRTASNVRNSFRIDIRDSIIGKKQLSLEKFTAELAIKYRHGIISSQKLQGYLIHNVLLRRFAFENKALLGVDADNEESLSEDEDTYQDTPRGKRRRTSPGQTKGRIGGGADFWSRVDAWFSKQIAERGDDFTGVSWKGYIDESIQLDNERYAQFAGGTVEFDAASNGITYSPTVQSNSSQPIPGPSTSAHSLTTGPSSQASSVFNFSGSFGNTPPTYIDTYLQHFQQ</sequence>